<keyword evidence="4" id="KW-1185">Reference proteome</keyword>
<evidence type="ECO:0000313" key="3">
    <source>
        <dbReference type="EMBL" id="PLW55143.1"/>
    </source>
</evidence>
<dbReference type="EMBL" id="PGCI01000673">
    <property type="protein sequence ID" value="PLW22186.1"/>
    <property type="molecule type" value="Genomic_DNA"/>
</dbReference>
<comment type="caution">
    <text evidence="2">The sequence shown here is derived from an EMBL/GenBank/DDBJ whole genome shotgun (WGS) entry which is preliminary data.</text>
</comment>
<evidence type="ECO:0000313" key="2">
    <source>
        <dbReference type="EMBL" id="PLW22186.1"/>
    </source>
</evidence>
<proteinExistence type="predicted"/>
<dbReference type="EMBL" id="PGCJ01000036">
    <property type="protein sequence ID" value="PLW55143.1"/>
    <property type="molecule type" value="Genomic_DNA"/>
</dbReference>
<organism evidence="2 5">
    <name type="scientific">Puccinia coronata f. sp. avenae</name>
    <dbReference type="NCBI Taxonomy" id="200324"/>
    <lineage>
        <taxon>Eukaryota</taxon>
        <taxon>Fungi</taxon>
        <taxon>Dikarya</taxon>
        <taxon>Basidiomycota</taxon>
        <taxon>Pucciniomycotina</taxon>
        <taxon>Pucciniomycetes</taxon>
        <taxon>Pucciniales</taxon>
        <taxon>Pucciniaceae</taxon>
        <taxon>Puccinia</taxon>
    </lineage>
</organism>
<dbReference type="Proteomes" id="UP000235388">
    <property type="component" value="Unassembled WGS sequence"/>
</dbReference>
<evidence type="ECO:0000313" key="5">
    <source>
        <dbReference type="Proteomes" id="UP000235392"/>
    </source>
</evidence>
<evidence type="ECO:0000256" key="1">
    <source>
        <dbReference type="SAM" id="MobiDB-lite"/>
    </source>
</evidence>
<gene>
    <name evidence="3" type="ORF">PCANC_05294</name>
    <name evidence="2" type="ORF">PCASD_18806</name>
</gene>
<evidence type="ECO:0000313" key="4">
    <source>
        <dbReference type="Proteomes" id="UP000235388"/>
    </source>
</evidence>
<sequence length="471" mass="51830">MHENRPPPEFGMADRLTTWDPALVDTASLQLHSVPAESATSRTSSAGDYPSPNGETPDPPPKTTTVKKISKLMRALVARVEWRTAHLDAKMKAEEQAFCKAHIAESLRHANAMNKLGNDPQELPPPSGKRSIEGATRRRSPPELVAPPPPPTGTIQEPPLHEKAIQITKHLMNFLAEATNSLKNHSQSINIDGIIEVLVKLTSLKTALTAIPTIEPPAEDKPANQMLAKIADQLERRTLAATTPPPTTWALVAPKNNNKKKSNVGHQEPPIPTSQEINKFKKASVVIRTPPGFAALDTMLATEITAKINRALASINASVDSKIIEVAGIARLPSKDLKIFNSTRAQAQWLLTNKHLWTELVCTDLKTLPSQFPVNIHAIPTNFDQANQTDQQELGKHNQIDPTWIQSAQWLGNPVGKGKKNGLIVLQLPNKELAHKIEKNGLFLQNELYQGAHYTQSIPPCFQCWKMRHTA</sequence>
<name>A0A2N5T9P7_9BASI</name>
<protein>
    <submittedName>
        <fullName evidence="2">Uncharacterized protein</fullName>
    </submittedName>
</protein>
<feature type="region of interest" description="Disordered" evidence="1">
    <location>
        <begin position="242"/>
        <end position="274"/>
    </location>
</feature>
<reference evidence="4 5" key="1">
    <citation type="submission" date="2017-11" db="EMBL/GenBank/DDBJ databases">
        <title>De novo assembly and phasing of dikaryotic genomes from two isolates of Puccinia coronata f. sp. avenae, the causal agent of oat crown rust.</title>
        <authorList>
            <person name="Miller M.E."/>
            <person name="Zhang Y."/>
            <person name="Omidvar V."/>
            <person name="Sperschneider J."/>
            <person name="Schwessinger B."/>
            <person name="Raley C."/>
            <person name="Palmer J.M."/>
            <person name="Garnica D."/>
            <person name="Upadhyaya N."/>
            <person name="Rathjen J."/>
            <person name="Taylor J.M."/>
            <person name="Park R.F."/>
            <person name="Dodds P.N."/>
            <person name="Hirsch C.D."/>
            <person name="Kianian S.F."/>
            <person name="Figueroa M."/>
        </authorList>
    </citation>
    <scope>NUCLEOTIDE SEQUENCE [LARGE SCALE GENOMIC DNA]</scope>
    <source>
        <strain evidence="3">12NC29</strain>
        <strain evidence="2">12SD80</strain>
    </source>
</reference>
<dbReference type="STRING" id="200324.A0A2N5T9P7"/>
<accession>A0A2N5T9P7</accession>
<feature type="region of interest" description="Disordered" evidence="1">
    <location>
        <begin position="114"/>
        <end position="157"/>
    </location>
</feature>
<feature type="region of interest" description="Disordered" evidence="1">
    <location>
        <begin position="31"/>
        <end position="65"/>
    </location>
</feature>
<dbReference type="Proteomes" id="UP000235392">
    <property type="component" value="Unassembled WGS sequence"/>
</dbReference>
<dbReference type="AlphaFoldDB" id="A0A2N5T9P7"/>